<evidence type="ECO:0000313" key="1">
    <source>
        <dbReference type="EMBL" id="KAL2066488.1"/>
    </source>
</evidence>
<organism evidence="1 2">
    <name type="scientific">Oculimacula yallundae</name>
    <dbReference type="NCBI Taxonomy" id="86028"/>
    <lineage>
        <taxon>Eukaryota</taxon>
        <taxon>Fungi</taxon>
        <taxon>Dikarya</taxon>
        <taxon>Ascomycota</taxon>
        <taxon>Pezizomycotina</taxon>
        <taxon>Leotiomycetes</taxon>
        <taxon>Helotiales</taxon>
        <taxon>Ploettnerulaceae</taxon>
        <taxon>Oculimacula</taxon>
    </lineage>
</organism>
<proteinExistence type="predicted"/>
<gene>
    <name evidence="1" type="ORF">VTL71DRAFT_2559</name>
</gene>
<accession>A0ABR4CBH0</accession>
<dbReference type="EMBL" id="JAZHXI010000011">
    <property type="protein sequence ID" value="KAL2066488.1"/>
    <property type="molecule type" value="Genomic_DNA"/>
</dbReference>
<reference evidence="1 2" key="1">
    <citation type="journal article" date="2024" name="Commun. Biol.">
        <title>Comparative genomic analysis of thermophilic fungi reveals convergent evolutionary adaptations and gene losses.</title>
        <authorList>
            <person name="Steindorff A.S."/>
            <person name="Aguilar-Pontes M.V."/>
            <person name="Robinson A.J."/>
            <person name="Andreopoulos B."/>
            <person name="LaButti K."/>
            <person name="Kuo A."/>
            <person name="Mondo S."/>
            <person name="Riley R."/>
            <person name="Otillar R."/>
            <person name="Haridas S."/>
            <person name="Lipzen A."/>
            <person name="Grimwood J."/>
            <person name="Schmutz J."/>
            <person name="Clum A."/>
            <person name="Reid I.D."/>
            <person name="Moisan M.C."/>
            <person name="Butler G."/>
            <person name="Nguyen T.T.M."/>
            <person name="Dewar K."/>
            <person name="Conant G."/>
            <person name="Drula E."/>
            <person name="Henrissat B."/>
            <person name="Hansel C."/>
            <person name="Singer S."/>
            <person name="Hutchinson M.I."/>
            <person name="de Vries R.P."/>
            <person name="Natvig D.O."/>
            <person name="Powell A.J."/>
            <person name="Tsang A."/>
            <person name="Grigoriev I.V."/>
        </authorList>
    </citation>
    <scope>NUCLEOTIDE SEQUENCE [LARGE SCALE GENOMIC DNA]</scope>
    <source>
        <strain evidence="1 2">CBS 494.80</strain>
    </source>
</reference>
<name>A0ABR4CBH0_9HELO</name>
<comment type="caution">
    <text evidence="1">The sequence shown here is derived from an EMBL/GenBank/DDBJ whole genome shotgun (WGS) entry which is preliminary data.</text>
</comment>
<evidence type="ECO:0000313" key="2">
    <source>
        <dbReference type="Proteomes" id="UP001595075"/>
    </source>
</evidence>
<protein>
    <submittedName>
        <fullName evidence="1">Uncharacterized protein</fullName>
    </submittedName>
</protein>
<sequence>MNYRQILPDFGIKDRTSSTVVERGVITDHHDETVFVNLIIARDTEENRRTITGNTDIVVRACQYIIYASRNLKSLTKEHATTAPDPATFQTLAM</sequence>
<dbReference type="Proteomes" id="UP001595075">
    <property type="component" value="Unassembled WGS sequence"/>
</dbReference>
<keyword evidence="2" id="KW-1185">Reference proteome</keyword>